<dbReference type="OrthoDB" id="6077919at2759"/>
<evidence type="ECO:0000259" key="2">
    <source>
        <dbReference type="PROSITE" id="PS50157"/>
    </source>
</evidence>
<dbReference type="PROSITE" id="PS00028">
    <property type="entry name" value="ZINC_FINGER_C2H2_1"/>
    <property type="match status" value="6"/>
</dbReference>
<evidence type="ECO:0000313" key="3">
    <source>
        <dbReference type="EMBL" id="CAD7641868.1"/>
    </source>
</evidence>
<dbReference type="PROSITE" id="PS50157">
    <property type="entry name" value="ZINC_FINGER_C2H2_2"/>
    <property type="match status" value="6"/>
</dbReference>
<dbReference type="EMBL" id="CAJPVJ010000942">
    <property type="protein sequence ID" value="CAG2163732.1"/>
    <property type="molecule type" value="Genomic_DNA"/>
</dbReference>
<dbReference type="GO" id="GO:0005634">
    <property type="term" value="C:nucleus"/>
    <property type="evidence" value="ECO:0007669"/>
    <property type="project" value="TreeGrafter"/>
</dbReference>
<evidence type="ECO:0000256" key="1">
    <source>
        <dbReference type="PROSITE-ProRule" id="PRU00042"/>
    </source>
</evidence>
<proteinExistence type="predicted"/>
<sequence length="279" mass="32114">MNQISDRGMPSSAPIFHCQFRGCKKWFKHKKYYDIHSKSHSSDPKTKCLSKDCDFVSSDRNELIGHMISCHSVFPFVCGLTSCRQLFTTKDELEIHTKTHPISGNESHSSREQLKCSVNGCDFECVLQSTLDEHMNNHNGAQPYQCTREGCVQRFNSNYRLWDHMRNDHRICAKVGVNTKTVPKFICLLKDCEKRFETKELFITHVNSHSSANFGSKCLSKDCIFMTTNRNDLIGHMIATHSMSPFLCGFTFCGQLFATKDELEIHAKTHRMIIERENN</sequence>
<dbReference type="InterPro" id="IPR036236">
    <property type="entry name" value="Znf_C2H2_sf"/>
</dbReference>
<feature type="domain" description="C2H2-type" evidence="2">
    <location>
        <begin position="16"/>
        <end position="45"/>
    </location>
</feature>
<keyword evidence="4" id="KW-1185">Reference proteome</keyword>
<dbReference type="InterPro" id="IPR013087">
    <property type="entry name" value="Znf_C2H2_type"/>
</dbReference>
<feature type="domain" description="C2H2-type" evidence="2">
    <location>
        <begin position="76"/>
        <end position="100"/>
    </location>
</feature>
<dbReference type="InterPro" id="IPR051061">
    <property type="entry name" value="Zinc_finger_trans_reg"/>
</dbReference>
<dbReference type="SUPFAM" id="SSF57667">
    <property type="entry name" value="beta-beta-alpha zinc fingers"/>
    <property type="match status" value="3"/>
</dbReference>
<dbReference type="GO" id="GO:0006357">
    <property type="term" value="P:regulation of transcription by RNA polymerase II"/>
    <property type="evidence" value="ECO:0007669"/>
    <property type="project" value="TreeGrafter"/>
</dbReference>
<dbReference type="PANTHER" id="PTHR46179">
    <property type="entry name" value="ZINC FINGER PROTEIN"/>
    <property type="match status" value="1"/>
</dbReference>
<feature type="domain" description="C2H2-type" evidence="2">
    <location>
        <begin position="144"/>
        <end position="169"/>
    </location>
</feature>
<dbReference type="PANTHER" id="PTHR46179:SF26">
    <property type="entry name" value="ZINC FINGER PROTEIN 423 HOMOLOG"/>
    <property type="match status" value="1"/>
</dbReference>
<gene>
    <name evidence="3" type="ORF">ONB1V03_LOCUS3297</name>
</gene>
<dbReference type="SMART" id="SM00355">
    <property type="entry name" value="ZnF_C2H2"/>
    <property type="match status" value="8"/>
</dbReference>
<feature type="domain" description="C2H2-type" evidence="2">
    <location>
        <begin position="246"/>
        <end position="270"/>
    </location>
</feature>
<reference evidence="3" key="1">
    <citation type="submission" date="2020-11" db="EMBL/GenBank/DDBJ databases">
        <authorList>
            <person name="Tran Van P."/>
        </authorList>
    </citation>
    <scope>NUCLEOTIDE SEQUENCE</scope>
</reference>
<dbReference type="Gene3D" id="3.30.160.60">
    <property type="entry name" value="Classic Zinc Finger"/>
    <property type="match status" value="3"/>
</dbReference>
<dbReference type="EMBL" id="OC915767">
    <property type="protein sequence ID" value="CAD7641868.1"/>
    <property type="molecule type" value="Genomic_DNA"/>
</dbReference>
<protein>
    <recommendedName>
        <fullName evidence="2">C2H2-type domain-containing protein</fullName>
    </recommendedName>
</protein>
<accession>A0A7R9LK01</accession>
<dbReference type="Proteomes" id="UP000728032">
    <property type="component" value="Unassembled WGS sequence"/>
</dbReference>
<dbReference type="GO" id="GO:0008270">
    <property type="term" value="F:zinc ion binding"/>
    <property type="evidence" value="ECO:0007669"/>
    <property type="project" value="UniProtKB-KW"/>
</dbReference>
<feature type="domain" description="C2H2-type" evidence="2">
    <location>
        <begin position="185"/>
        <end position="214"/>
    </location>
</feature>
<keyword evidence="1" id="KW-0479">Metal-binding</keyword>
<dbReference type="AlphaFoldDB" id="A0A7R9LK01"/>
<name>A0A7R9LK01_9ACAR</name>
<feature type="domain" description="C2H2-type" evidence="2">
    <location>
        <begin position="114"/>
        <end position="143"/>
    </location>
</feature>
<dbReference type="GO" id="GO:0003712">
    <property type="term" value="F:transcription coregulator activity"/>
    <property type="evidence" value="ECO:0007669"/>
    <property type="project" value="TreeGrafter"/>
</dbReference>
<organism evidence="3">
    <name type="scientific">Oppiella nova</name>
    <dbReference type="NCBI Taxonomy" id="334625"/>
    <lineage>
        <taxon>Eukaryota</taxon>
        <taxon>Metazoa</taxon>
        <taxon>Ecdysozoa</taxon>
        <taxon>Arthropoda</taxon>
        <taxon>Chelicerata</taxon>
        <taxon>Arachnida</taxon>
        <taxon>Acari</taxon>
        <taxon>Acariformes</taxon>
        <taxon>Sarcoptiformes</taxon>
        <taxon>Oribatida</taxon>
        <taxon>Brachypylina</taxon>
        <taxon>Oppioidea</taxon>
        <taxon>Oppiidae</taxon>
        <taxon>Oppiella</taxon>
    </lineage>
</organism>
<evidence type="ECO:0000313" key="4">
    <source>
        <dbReference type="Proteomes" id="UP000728032"/>
    </source>
</evidence>
<keyword evidence="1" id="KW-0863">Zinc-finger</keyword>
<keyword evidence="1" id="KW-0862">Zinc</keyword>